<dbReference type="AlphaFoldDB" id="A0A329BEI7"/>
<reference evidence="2 3" key="1">
    <citation type="submission" date="2018-06" db="EMBL/GenBank/DDBJ databases">
        <title>Genomic Encyclopedia of Type Strains, Phase III (KMG-III): the genomes of soil and plant-associated and newly described type strains.</title>
        <authorList>
            <person name="Whitman W."/>
        </authorList>
    </citation>
    <scope>NUCLEOTIDE SEQUENCE [LARGE SCALE GENOMIC DNA]</scope>
    <source>
        <strain evidence="2 3">LMG 23644</strain>
    </source>
</reference>
<evidence type="ECO:0000313" key="2">
    <source>
        <dbReference type="EMBL" id="RAS20738.1"/>
    </source>
</evidence>
<comment type="caution">
    <text evidence="2">The sequence shown here is derived from an EMBL/GenBank/DDBJ whole genome shotgun (WGS) entry which is preliminary data.</text>
</comment>
<dbReference type="Proteomes" id="UP000248918">
    <property type="component" value="Unassembled WGS sequence"/>
</dbReference>
<dbReference type="EMBL" id="QLTK01000034">
    <property type="protein sequence ID" value="RAS20738.1"/>
    <property type="molecule type" value="Genomic_DNA"/>
</dbReference>
<name>A0A329BEI7_9BURK</name>
<dbReference type="RefSeq" id="WP_244147012.1">
    <property type="nucleotide sequence ID" value="NZ_CADFFP010000011.1"/>
</dbReference>
<keyword evidence="1" id="KW-0732">Signal</keyword>
<feature type="chain" id="PRO_5016427655" evidence="1">
    <location>
        <begin position="36"/>
        <end position="175"/>
    </location>
</feature>
<organism evidence="2 3">
    <name type="scientific">Paraburkholderia bryophila</name>
    <dbReference type="NCBI Taxonomy" id="420952"/>
    <lineage>
        <taxon>Bacteria</taxon>
        <taxon>Pseudomonadati</taxon>
        <taxon>Pseudomonadota</taxon>
        <taxon>Betaproteobacteria</taxon>
        <taxon>Burkholderiales</taxon>
        <taxon>Burkholderiaceae</taxon>
        <taxon>Paraburkholderia</taxon>
    </lineage>
</organism>
<evidence type="ECO:0000256" key="1">
    <source>
        <dbReference type="SAM" id="SignalP"/>
    </source>
</evidence>
<accession>A0A329BEI7</accession>
<evidence type="ECO:0000313" key="3">
    <source>
        <dbReference type="Proteomes" id="UP000248918"/>
    </source>
</evidence>
<gene>
    <name evidence="2" type="ORF">BX591_13448</name>
</gene>
<proteinExistence type="predicted"/>
<feature type="signal peptide" evidence="1">
    <location>
        <begin position="1"/>
        <end position="35"/>
    </location>
</feature>
<sequence length="175" mass="18777">MSSLNYHEGRSIRRRIPSSASLCFVLALLSTSAFADDAQQCAANAGTLLVGQVVSAPTFKHGMFRKGVELSHTHLTLKGDADGADYDVAIDNVFASGYQQDAAVVPPPLNTIAVGDRLELCGLPFQGGIHWVHTNCGDTPTSQDPNGWLKEIAADGTVGPSFEDSQQYCYLWPHN</sequence>
<protein>
    <submittedName>
        <fullName evidence="2">Uncharacterized protein</fullName>
    </submittedName>
</protein>